<keyword evidence="1 2" id="KW-0808">Transferase</keyword>
<dbReference type="GO" id="GO:0016757">
    <property type="term" value="F:glycosyltransferase activity"/>
    <property type="evidence" value="ECO:0007669"/>
    <property type="project" value="TreeGrafter"/>
</dbReference>
<evidence type="ECO:0000313" key="3">
    <source>
        <dbReference type="Proteomes" id="UP000473531"/>
    </source>
</evidence>
<dbReference type="Gene3D" id="3.40.50.2000">
    <property type="entry name" value="Glycogen Phosphorylase B"/>
    <property type="match status" value="1"/>
</dbReference>
<dbReference type="Pfam" id="PF13692">
    <property type="entry name" value="Glyco_trans_1_4"/>
    <property type="match status" value="1"/>
</dbReference>
<protein>
    <submittedName>
        <fullName evidence="2">Glycosyltransferase</fullName>
    </submittedName>
</protein>
<dbReference type="CDD" id="cd03801">
    <property type="entry name" value="GT4_PimA-like"/>
    <property type="match status" value="1"/>
</dbReference>
<name>A0A6L7GHF2_9SPHN</name>
<keyword evidence="3" id="KW-1185">Reference proteome</keyword>
<dbReference type="AlphaFoldDB" id="A0A6L7GHF2"/>
<organism evidence="2 3">
    <name type="scientific">Allopontixanthobacter confluentis</name>
    <dbReference type="NCBI Taxonomy" id="1849021"/>
    <lineage>
        <taxon>Bacteria</taxon>
        <taxon>Pseudomonadati</taxon>
        <taxon>Pseudomonadota</taxon>
        <taxon>Alphaproteobacteria</taxon>
        <taxon>Sphingomonadales</taxon>
        <taxon>Erythrobacteraceae</taxon>
        <taxon>Allopontixanthobacter</taxon>
    </lineage>
</organism>
<dbReference type="Proteomes" id="UP000473531">
    <property type="component" value="Unassembled WGS sequence"/>
</dbReference>
<proteinExistence type="predicted"/>
<sequence length="414" mass="46060">MQVAVFHPGVQHSWQTALALQDLGRLEWYATSIFRRADRFPFTLENLLPGALGRATRREFSRFDFPQLADARIITPGSTAEWIERLTARAGFLGPSRRINDLGNDLFARALEREIRTDIPYAVWGYNSASQRVFATAKACGRLAILDRTIGDWRYFNHQLEIIRQTHADWFIPGVEPQNAQRIARDDAEYSLADVILCGSEFAAATVRQFAGSPDIAEKLRVLPYCFDEALFGNMPAPAPVPKSGPVKFLFTGLAGLRKGFHHVLEAIAQLPRSDAELTVVGQLSIPDAIFARYADRITYRRTVPRSEMPAIMADHHALLFPSYFEGSALTLVEGLASGLALIQTSQSGNGVTPDTGICLAKPGTSELLGAMRQMIDDRDRLDAMRVAAQHEAQRYRFAQYRHGISQLLVDLAC</sequence>
<dbReference type="PANTHER" id="PTHR46401:SF2">
    <property type="entry name" value="GLYCOSYLTRANSFERASE WBBK-RELATED"/>
    <property type="match status" value="1"/>
</dbReference>
<evidence type="ECO:0000313" key="2">
    <source>
        <dbReference type="EMBL" id="MXP15379.1"/>
    </source>
</evidence>
<evidence type="ECO:0000256" key="1">
    <source>
        <dbReference type="ARBA" id="ARBA00022679"/>
    </source>
</evidence>
<reference evidence="2 3" key="1">
    <citation type="submission" date="2019-12" db="EMBL/GenBank/DDBJ databases">
        <title>Genomic-based taxomic classification of the family Erythrobacteraceae.</title>
        <authorList>
            <person name="Xu L."/>
        </authorList>
    </citation>
    <scope>NUCLEOTIDE SEQUENCE [LARGE SCALE GENOMIC DNA]</scope>
    <source>
        <strain evidence="2 3">KCTC 52259</strain>
    </source>
</reference>
<accession>A0A6L7GHF2</accession>
<comment type="caution">
    <text evidence="2">The sequence shown here is derived from an EMBL/GenBank/DDBJ whole genome shotgun (WGS) entry which is preliminary data.</text>
</comment>
<dbReference type="GO" id="GO:0009103">
    <property type="term" value="P:lipopolysaccharide biosynthetic process"/>
    <property type="evidence" value="ECO:0007669"/>
    <property type="project" value="TreeGrafter"/>
</dbReference>
<dbReference type="RefSeq" id="WP_160601908.1">
    <property type="nucleotide sequence ID" value="NZ_WTYU01000002.1"/>
</dbReference>
<dbReference type="PANTHER" id="PTHR46401">
    <property type="entry name" value="GLYCOSYLTRANSFERASE WBBK-RELATED"/>
    <property type="match status" value="1"/>
</dbReference>
<dbReference type="EMBL" id="WTYU01000002">
    <property type="protein sequence ID" value="MXP15379.1"/>
    <property type="molecule type" value="Genomic_DNA"/>
</dbReference>
<dbReference type="OrthoDB" id="9790710at2"/>
<gene>
    <name evidence="2" type="ORF">GRI44_11525</name>
</gene>
<dbReference type="SUPFAM" id="SSF53756">
    <property type="entry name" value="UDP-Glycosyltransferase/glycogen phosphorylase"/>
    <property type="match status" value="1"/>
</dbReference>